<protein>
    <submittedName>
        <fullName evidence="1">Folate-binding protein</fullName>
    </submittedName>
</protein>
<dbReference type="SUPFAM" id="SSF103025">
    <property type="entry name" value="Folate-binding domain"/>
    <property type="match status" value="1"/>
</dbReference>
<dbReference type="Gene3D" id="3.30.1360.120">
    <property type="entry name" value="Probable tRNA modification gtpase trme, domain 1"/>
    <property type="match status" value="1"/>
</dbReference>
<gene>
    <name evidence="1" type="ORF">ENJ61_05100</name>
</gene>
<comment type="caution">
    <text evidence="1">The sequence shown here is derived from an EMBL/GenBank/DDBJ whole genome shotgun (WGS) entry which is preliminary data.</text>
</comment>
<accession>A0A7C5L7K1</accession>
<dbReference type="EMBL" id="DRNB01000182">
    <property type="protein sequence ID" value="HHJ64268.1"/>
    <property type="molecule type" value="Genomic_DNA"/>
</dbReference>
<name>A0A7C5L7K1_AQUAO</name>
<feature type="non-terminal residue" evidence="1">
    <location>
        <position position="194"/>
    </location>
</feature>
<dbReference type="InterPro" id="IPR027266">
    <property type="entry name" value="TrmE/GcvT-like"/>
</dbReference>
<evidence type="ECO:0000313" key="1">
    <source>
        <dbReference type="EMBL" id="HHJ64268.1"/>
    </source>
</evidence>
<dbReference type="AlphaFoldDB" id="A0A7C5L7K1"/>
<sequence length="194" mass="22758">MKWVKLSRAKVAVRGEPVRIPMKGMTAPEEHTHFLHSLLTNHVRGLKPYHFNYHLQLRPNGQPLADYFLYRFEDHYLLDTERPPQEVLEEFSRLKLSLRVHFEDLTPRFEHLFLFGEGAEGFLEERFGLRIEPLQFRVVEGVVVARNPLRFGTDGYDLMGEPKALDLPPSAQVREELMERIRIENCVPRIGKEL</sequence>
<dbReference type="Proteomes" id="UP000885792">
    <property type="component" value="Unassembled WGS sequence"/>
</dbReference>
<reference evidence="1" key="1">
    <citation type="journal article" date="2020" name="mSystems">
        <title>Genome- and Community-Level Interaction Insights into Carbon Utilization and Element Cycling Functions of Hydrothermarchaeota in Hydrothermal Sediment.</title>
        <authorList>
            <person name="Zhou Z."/>
            <person name="Liu Y."/>
            <person name="Xu W."/>
            <person name="Pan J."/>
            <person name="Luo Z.H."/>
            <person name="Li M."/>
        </authorList>
    </citation>
    <scope>NUCLEOTIDE SEQUENCE [LARGE SCALE GENOMIC DNA]</scope>
    <source>
        <strain evidence="1">HyVt-501</strain>
    </source>
</reference>
<organism evidence="1">
    <name type="scientific">Aquifex aeolicus</name>
    <dbReference type="NCBI Taxonomy" id="63363"/>
    <lineage>
        <taxon>Bacteria</taxon>
        <taxon>Pseudomonadati</taxon>
        <taxon>Aquificota</taxon>
        <taxon>Aquificia</taxon>
        <taxon>Aquificales</taxon>
        <taxon>Aquificaceae</taxon>
        <taxon>Aquifex</taxon>
    </lineage>
</organism>
<proteinExistence type="predicted"/>